<evidence type="ECO:0000256" key="5">
    <source>
        <dbReference type="ARBA" id="ARBA00023242"/>
    </source>
</evidence>
<reference evidence="9 10" key="1">
    <citation type="journal article" date="2018" name="Sci. Data">
        <title>The draft genome sequence of cork oak.</title>
        <authorList>
            <person name="Ramos A.M."/>
            <person name="Usie A."/>
            <person name="Barbosa P."/>
            <person name="Barros P.M."/>
            <person name="Capote T."/>
            <person name="Chaves I."/>
            <person name="Simoes F."/>
            <person name="Abreu I."/>
            <person name="Carrasquinho I."/>
            <person name="Faro C."/>
            <person name="Guimaraes J.B."/>
            <person name="Mendonca D."/>
            <person name="Nobrega F."/>
            <person name="Rodrigues L."/>
            <person name="Saibo N.J.M."/>
            <person name="Varela M.C."/>
            <person name="Egas C."/>
            <person name="Matos J."/>
            <person name="Miguel C.M."/>
            <person name="Oliveira M.M."/>
            <person name="Ricardo C.P."/>
            <person name="Goncalves S."/>
        </authorList>
    </citation>
    <scope>NUCLEOTIDE SEQUENCE [LARGE SCALE GENOMIC DNA]</scope>
    <source>
        <strain evidence="10">cv. HL8</strain>
    </source>
</reference>
<feature type="region of interest" description="Disordered" evidence="7">
    <location>
        <begin position="1"/>
        <end position="26"/>
    </location>
</feature>
<dbReference type="SMART" id="SM00380">
    <property type="entry name" value="AP2"/>
    <property type="match status" value="1"/>
</dbReference>
<comment type="similarity">
    <text evidence="6">Belongs to the AP2/ERF transcription factor family. ERF subfamily.</text>
</comment>
<comment type="caution">
    <text evidence="9">The sequence shown here is derived from an EMBL/GenBank/DDBJ whole genome shotgun (WGS) entry which is preliminary data.</text>
</comment>
<accession>A0AAW0KA20</accession>
<keyword evidence="10" id="KW-1185">Reference proteome</keyword>
<keyword evidence="4" id="KW-0804">Transcription</keyword>
<dbReference type="InterPro" id="IPR036955">
    <property type="entry name" value="AP2/ERF_dom_sf"/>
</dbReference>
<feature type="compositionally biased region" description="Basic residues" evidence="7">
    <location>
        <begin position="12"/>
        <end position="26"/>
    </location>
</feature>
<comment type="subcellular location">
    <subcellularLocation>
        <location evidence="1">Nucleus</location>
    </subcellularLocation>
</comment>
<dbReference type="Proteomes" id="UP000237347">
    <property type="component" value="Unassembled WGS sequence"/>
</dbReference>
<keyword evidence="2" id="KW-0805">Transcription regulation</keyword>
<dbReference type="GO" id="GO:0003700">
    <property type="term" value="F:DNA-binding transcription factor activity"/>
    <property type="evidence" value="ECO:0007669"/>
    <property type="project" value="InterPro"/>
</dbReference>
<dbReference type="InterPro" id="IPR050913">
    <property type="entry name" value="AP2/ERF_ERF"/>
</dbReference>
<dbReference type="PANTHER" id="PTHR31194:SF189">
    <property type="entry name" value="AP2_ERF DOMAIN-CONTAINING PROTEIN"/>
    <property type="match status" value="1"/>
</dbReference>
<keyword evidence="3" id="KW-0238">DNA-binding</keyword>
<dbReference type="CDD" id="cd00018">
    <property type="entry name" value="AP2"/>
    <property type="match status" value="1"/>
</dbReference>
<proteinExistence type="inferred from homology"/>
<dbReference type="FunFam" id="3.30.730.10:FF:000005">
    <property type="entry name" value="ethylene-responsive transcription factor RAP2-11"/>
    <property type="match status" value="1"/>
</dbReference>
<evidence type="ECO:0000256" key="1">
    <source>
        <dbReference type="ARBA" id="ARBA00004123"/>
    </source>
</evidence>
<name>A0AAW0KA20_QUESU</name>
<dbReference type="InterPro" id="IPR001471">
    <property type="entry name" value="AP2/ERF_dom"/>
</dbReference>
<evidence type="ECO:0000256" key="7">
    <source>
        <dbReference type="SAM" id="MobiDB-lite"/>
    </source>
</evidence>
<evidence type="ECO:0000256" key="4">
    <source>
        <dbReference type="ARBA" id="ARBA00023163"/>
    </source>
</evidence>
<evidence type="ECO:0000313" key="10">
    <source>
        <dbReference type="Proteomes" id="UP000237347"/>
    </source>
</evidence>
<gene>
    <name evidence="9" type="primary">RAP2-11_1</name>
    <name evidence="9" type="ORF">CFP56_024185</name>
</gene>
<evidence type="ECO:0000256" key="2">
    <source>
        <dbReference type="ARBA" id="ARBA00023015"/>
    </source>
</evidence>
<sequence length="309" mass="33305">MGLRASPDGTLRGRRKSSSRGHHRFVGVRQRPSGRWVAEIKDSLRKVRLWLGTFDTAEDAARAYDDAARGLRGANARTNFELPQLGSNGVGADTIEPFSFDQVCATGAESDGLLGALKAKLQDGKVPQVLATANFLGAQSCVEANSPDNNTSARRDLVLSATAVVPHGIGNLDPMQAGSNKADSLPYDEGLAGHVGVQWHQTASPASMAWSNIEPAYEVPLPTQMNPVNNEHGLYTSATTTNVTSAWTDSTVNLAYADQGSMELPITNKISEGVWLNDQQQFLHYENNNWGGAIPPWDQALFYASSILR</sequence>
<dbReference type="PANTHER" id="PTHR31194">
    <property type="entry name" value="SHN SHINE , DNA BINDING / TRANSCRIPTION FACTOR"/>
    <property type="match status" value="1"/>
</dbReference>
<feature type="domain" description="AP2/ERF" evidence="8">
    <location>
        <begin position="24"/>
        <end position="81"/>
    </location>
</feature>
<dbReference type="EMBL" id="PKMF04000383">
    <property type="protein sequence ID" value="KAK7834696.1"/>
    <property type="molecule type" value="Genomic_DNA"/>
</dbReference>
<dbReference type="GO" id="GO:0009877">
    <property type="term" value="P:nodulation"/>
    <property type="evidence" value="ECO:0007669"/>
    <property type="project" value="UniProtKB-ARBA"/>
</dbReference>
<evidence type="ECO:0000313" key="9">
    <source>
        <dbReference type="EMBL" id="KAK7834696.1"/>
    </source>
</evidence>
<keyword evidence="5" id="KW-0539">Nucleus</keyword>
<dbReference type="AlphaFoldDB" id="A0AAW0KA20"/>
<dbReference type="Gramene" id="rna-CFP56_07066">
    <property type="protein sequence ID" value="cds-POE86260.1"/>
    <property type="gene ID" value="gene-CFP56_07066"/>
</dbReference>
<dbReference type="PROSITE" id="PS51032">
    <property type="entry name" value="AP2_ERF"/>
    <property type="match status" value="1"/>
</dbReference>
<dbReference type="SUPFAM" id="SSF54171">
    <property type="entry name" value="DNA-binding domain"/>
    <property type="match status" value="1"/>
</dbReference>
<dbReference type="Pfam" id="PF00847">
    <property type="entry name" value="AP2"/>
    <property type="match status" value="1"/>
</dbReference>
<dbReference type="GO" id="GO:0003677">
    <property type="term" value="F:DNA binding"/>
    <property type="evidence" value="ECO:0007669"/>
    <property type="project" value="UniProtKB-KW"/>
</dbReference>
<dbReference type="PRINTS" id="PR00367">
    <property type="entry name" value="ETHRSPELEMNT"/>
</dbReference>
<evidence type="ECO:0000256" key="6">
    <source>
        <dbReference type="ARBA" id="ARBA00024343"/>
    </source>
</evidence>
<protein>
    <submittedName>
        <fullName evidence="9">Ethylene-responsive transcription factor rap2-11</fullName>
    </submittedName>
</protein>
<evidence type="ECO:0000259" key="8">
    <source>
        <dbReference type="PROSITE" id="PS51032"/>
    </source>
</evidence>
<dbReference type="InterPro" id="IPR016177">
    <property type="entry name" value="DNA-bd_dom_sf"/>
</dbReference>
<dbReference type="Gene3D" id="3.30.730.10">
    <property type="entry name" value="AP2/ERF domain"/>
    <property type="match status" value="1"/>
</dbReference>
<organism evidence="9 10">
    <name type="scientific">Quercus suber</name>
    <name type="common">Cork oak</name>
    <dbReference type="NCBI Taxonomy" id="58331"/>
    <lineage>
        <taxon>Eukaryota</taxon>
        <taxon>Viridiplantae</taxon>
        <taxon>Streptophyta</taxon>
        <taxon>Embryophyta</taxon>
        <taxon>Tracheophyta</taxon>
        <taxon>Spermatophyta</taxon>
        <taxon>Magnoliopsida</taxon>
        <taxon>eudicotyledons</taxon>
        <taxon>Gunneridae</taxon>
        <taxon>Pentapetalae</taxon>
        <taxon>rosids</taxon>
        <taxon>fabids</taxon>
        <taxon>Fagales</taxon>
        <taxon>Fagaceae</taxon>
        <taxon>Quercus</taxon>
    </lineage>
</organism>
<evidence type="ECO:0000256" key="3">
    <source>
        <dbReference type="ARBA" id="ARBA00023125"/>
    </source>
</evidence>
<dbReference type="GO" id="GO:0005634">
    <property type="term" value="C:nucleus"/>
    <property type="evidence" value="ECO:0007669"/>
    <property type="project" value="UniProtKB-SubCell"/>
</dbReference>